<feature type="non-terminal residue" evidence="1">
    <location>
        <position position="84"/>
    </location>
</feature>
<feature type="non-terminal residue" evidence="1">
    <location>
        <position position="1"/>
    </location>
</feature>
<dbReference type="AlphaFoldDB" id="A0A0B6YIJ8"/>
<reference evidence="1" key="1">
    <citation type="submission" date="2014-12" db="EMBL/GenBank/DDBJ databases">
        <title>Insight into the proteome of Arion vulgaris.</title>
        <authorList>
            <person name="Aradska J."/>
            <person name="Bulat T."/>
            <person name="Smidak R."/>
            <person name="Sarate P."/>
            <person name="Gangsoo J."/>
            <person name="Sialana F."/>
            <person name="Bilban M."/>
            <person name="Lubec G."/>
        </authorList>
    </citation>
    <scope>NUCLEOTIDE SEQUENCE</scope>
    <source>
        <tissue evidence="1">Skin</tissue>
    </source>
</reference>
<gene>
    <name evidence="1" type="primary">ORF26660</name>
</gene>
<dbReference type="EMBL" id="HACG01009183">
    <property type="protein sequence ID" value="CEK56048.1"/>
    <property type="molecule type" value="Transcribed_RNA"/>
</dbReference>
<proteinExistence type="predicted"/>
<evidence type="ECO:0000313" key="1">
    <source>
        <dbReference type="EMBL" id="CEK56048.1"/>
    </source>
</evidence>
<accession>A0A0B6YIJ8</accession>
<organism evidence="1">
    <name type="scientific">Arion vulgaris</name>
    <dbReference type="NCBI Taxonomy" id="1028688"/>
    <lineage>
        <taxon>Eukaryota</taxon>
        <taxon>Metazoa</taxon>
        <taxon>Spiralia</taxon>
        <taxon>Lophotrochozoa</taxon>
        <taxon>Mollusca</taxon>
        <taxon>Gastropoda</taxon>
        <taxon>Heterobranchia</taxon>
        <taxon>Euthyneura</taxon>
        <taxon>Panpulmonata</taxon>
        <taxon>Eupulmonata</taxon>
        <taxon>Stylommatophora</taxon>
        <taxon>Helicina</taxon>
        <taxon>Arionoidea</taxon>
        <taxon>Arionidae</taxon>
        <taxon>Arion</taxon>
    </lineage>
</organism>
<protein>
    <submittedName>
        <fullName evidence="1">Uncharacterized protein</fullName>
    </submittedName>
</protein>
<sequence length="84" mass="9326">SCDFCPYLMNTPIYGAVSKKDCQFIAIIVSPIFQPPIIQVSDSNLESFSAMIWIRVNENKPRMTLRFTLDPTNVLAGAASLSLD</sequence>
<name>A0A0B6YIJ8_9EUPU</name>